<dbReference type="GO" id="GO:0006783">
    <property type="term" value="P:heme biosynthetic process"/>
    <property type="evidence" value="ECO:0007669"/>
    <property type="project" value="UniProtKB-KW"/>
</dbReference>
<dbReference type="PhylomeDB" id="A0A0G4GYN3"/>
<keyword evidence="1" id="KW-0408">Iron</keyword>
<evidence type="ECO:0000256" key="4">
    <source>
        <dbReference type="ARBA" id="ARBA00023244"/>
    </source>
</evidence>
<evidence type="ECO:0000256" key="5">
    <source>
        <dbReference type="RuleBase" id="RU004185"/>
    </source>
</evidence>
<dbReference type="PANTHER" id="PTHR11108">
    <property type="entry name" value="FERROCHELATASE"/>
    <property type="match status" value="1"/>
</dbReference>
<organism evidence="6">
    <name type="scientific">Chromera velia CCMP2878</name>
    <dbReference type="NCBI Taxonomy" id="1169474"/>
    <lineage>
        <taxon>Eukaryota</taxon>
        <taxon>Sar</taxon>
        <taxon>Alveolata</taxon>
        <taxon>Colpodellida</taxon>
        <taxon>Chromeraceae</taxon>
        <taxon>Chromera</taxon>
    </lineage>
</organism>
<evidence type="ECO:0000256" key="3">
    <source>
        <dbReference type="ARBA" id="ARBA00023239"/>
    </source>
</evidence>
<evidence type="ECO:0008006" key="7">
    <source>
        <dbReference type="Google" id="ProtNLM"/>
    </source>
</evidence>
<keyword evidence="2" id="KW-0350">Heme biosynthesis</keyword>
<keyword evidence="4" id="KW-0627">Porphyrin biosynthesis</keyword>
<dbReference type="AlphaFoldDB" id="A0A0G4GYN3"/>
<dbReference type="VEuPathDB" id="CryptoDB:Cvel_23943"/>
<dbReference type="GO" id="GO:0004325">
    <property type="term" value="F:ferrochelatase activity"/>
    <property type="evidence" value="ECO:0007669"/>
    <property type="project" value="InterPro"/>
</dbReference>
<evidence type="ECO:0000313" key="6">
    <source>
        <dbReference type="EMBL" id="CEM36300.1"/>
    </source>
</evidence>
<accession>A0A0G4GYN3</accession>
<dbReference type="Gene3D" id="3.40.50.1400">
    <property type="match status" value="2"/>
</dbReference>
<evidence type="ECO:0000256" key="1">
    <source>
        <dbReference type="ARBA" id="ARBA00023004"/>
    </source>
</evidence>
<proteinExistence type="inferred from homology"/>
<dbReference type="PANTHER" id="PTHR11108:SF1">
    <property type="entry name" value="FERROCHELATASE, MITOCHONDRIAL"/>
    <property type="match status" value="1"/>
</dbReference>
<keyword evidence="3" id="KW-0456">Lyase</keyword>
<evidence type="ECO:0000256" key="2">
    <source>
        <dbReference type="ARBA" id="ARBA00023133"/>
    </source>
</evidence>
<dbReference type="SUPFAM" id="SSF53800">
    <property type="entry name" value="Chelatase"/>
    <property type="match status" value="1"/>
</dbReference>
<dbReference type="Pfam" id="PF00762">
    <property type="entry name" value="Ferrochelatase"/>
    <property type="match status" value="1"/>
</dbReference>
<comment type="similarity">
    <text evidence="5">Belongs to the ferrochelatase family.</text>
</comment>
<dbReference type="EMBL" id="CDMZ01001692">
    <property type="protein sequence ID" value="CEM36300.1"/>
    <property type="molecule type" value="Genomic_DNA"/>
</dbReference>
<dbReference type="InterPro" id="IPR033644">
    <property type="entry name" value="Ferrochelatase_C"/>
</dbReference>
<sequence>MPLSHSLSFQSRVGPVTWLQPYTDDEIKKLAEEGVRNLIVVPISFVSEHLETLEEIDQEYREVAEEAGIRHWRRVPALNLDPRFLRDLADLVGDALQSVPVRVEEALDSSCCPALVRSVESALGFEVGGGEGKKGGRVVGVQKEMEEREMSLQR</sequence>
<dbReference type="InterPro" id="IPR001015">
    <property type="entry name" value="Ferrochelatase"/>
</dbReference>
<reference evidence="6" key="1">
    <citation type="submission" date="2014-11" db="EMBL/GenBank/DDBJ databases">
        <authorList>
            <person name="Otto D Thomas"/>
            <person name="Naeem Raeece"/>
        </authorList>
    </citation>
    <scope>NUCLEOTIDE SEQUENCE</scope>
</reference>
<name>A0A0G4GYN3_9ALVE</name>
<dbReference type="GO" id="GO:0005739">
    <property type="term" value="C:mitochondrion"/>
    <property type="evidence" value="ECO:0007669"/>
    <property type="project" value="TreeGrafter"/>
</dbReference>
<protein>
    <recommendedName>
        <fullName evidence="7">Ferrochelatase</fullName>
    </recommendedName>
</protein>
<gene>
    <name evidence="6" type="ORF">Cvel_23943</name>
</gene>
<dbReference type="CDD" id="cd00419">
    <property type="entry name" value="Ferrochelatase_C"/>
    <property type="match status" value="1"/>
</dbReference>